<dbReference type="Gene3D" id="3.40.50.1820">
    <property type="entry name" value="alpha/beta hydrolase"/>
    <property type="match status" value="1"/>
</dbReference>
<dbReference type="PANTHER" id="PTHR15394:SF3">
    <property type="entry name" value="SERINE HYDROLASE RBBP9"/>
    <property type="match status" value="1"/>
</dbReference>
<sequence length="173" mass="19411">MKVSKIILVPGNGVGWENLDNKVWYGWLKRTVEAQLHVPERPSWMPFILNDLACDADTIIVGHSSGAACALRLLEKTRVRGVFLVSAYTSDLGYATERASGYFNRPFQWATMKSNTDFVVQFHGEDDHLVPLAEGELVAQELGTEFRVIEGGGHFQQGTFEQLFEAIRNKIQP</sequence>
<dbReference type="GO" id="GO:0016787">
    <property type="term" value="F:hydrolase activity"/>
    <property type="evidence" value="ECO:0007669"/>
    <property type="project" value="InterPro"/>
</dbReference>
<dbReference type="InterPro" id="IPR010662">
    <property type="entry name" value="RBBP9/YdeN"/>
</dbReference>
<reference evidence="1" key="1">
    <citation type="journal article" date="2020" name="J. Eukaryot. Microbiol.">
        <title>De novo Sequencing, Assembly and Annotation of the Transcriptome for the Free-Living Testate Amoeba Arcella intermedia.</title>
        <authorList>
            <person name="Ribeiro G.M."/>
            <person name="Porfirio-Sousa A.L."/>
            <person name="Maurer-Alcala X.X."/>
            <person name="Katz L.A."/>
            <person name="Lahr D.J.G."/>
        </authorList>
    </citation>
    <scope>NUCLEOTIDE SEQUENCE</scope>
</reference>
<dbReference type="AlphaFoldDB" id="A0A6B2LMB2"/>
<dbReference type="InterPro" id="IPR029058">
    <property type="entry name" value="AB_hydrolase_fold"/>
</dbReference>
<dbReference type="EMBL" id="GIBP01008978">
    <property type="protein sequence ID" value="NDV37947.1"/>
    <property type="molecule type" value="Transcribed_RNA"/>
</dbReference>
<evidence type="ECO:0008006" key="2">
    <source>
        <dbReference type="Google" id="ProtNLM"/>
    </source>
</evidence>
<dbReference type="PANTHER" id="PTHR15394">
    <property type="entry name" value="SERINE HYDROLASE RBBP9"/>
    <property type="match status" value="1"/>
</dbReference>
<dbReference type="SUPFAM" id="SSF53474">
    <property type="entry name" value="alpha/beta-Hydrolases"/>
    <property type="match status" value="1"/>
</dbReference>
<organism evidence="1">
    <name type="scientific">Arcella intermedia</name>
    <dbReference type="NCBI Taxonomy" id="1963864"/>
    <lineage>
        <taxon>Eukaryota</taxon>
        <taxon>Amoebozoa</taxon>
        <taxon>Tubulinea</taxon>
        <taxon>Elardia</taxon>
        <taxon>Arcellinida</taxon>
        <taxon>Sphaerothecina</taxon>
        <taxon>Arcellidae</taxon>
        <taxon>Arcella</taxon>
    </lineage>
</organism>
<evidence type="ECO:0000313" key="1">
    <source>
        <dbReference type="EMBL" id="NDV37947.1"/>
    </source>
</evidence>
<accession>A0A6B2LMB2</accession>
<dbReference type="Pfam" id="PF06821">
    <property type="entry name" value="Ser_hydrolase"/>
    <property type="match status" value="1"/>
</dbReference>
<proteinExistence type="predicted"/>
<name>A0A6B2LMB2_9EUKA</name>
<protein>
    <recommendedName>
        <fullName evidence="2">Retinoblastoma-binding protein 9</fullName>
    </recommendedName>
</protein>